<evidence type="ECO:0000313" key="2">
    <source>
        <dbReference type="Proteomes" id="UP000033434"/>
    </source>
</evidence>
<dbReference type="AlphaFoldDB" id="A0A0F6A887"/>
<accession>A0A0F6A887</accession>
<reference evidence="1 2" key="1">
    <citation type="journal article" date="2015" name="BMC Genomics">
        <title>Genome mining reveals unlocked bioactive potential of marine Gram-negative bacteria.</title>
        <authorList>
            <person name="Machado H."/>
            <person name="Sonnenschein E.C."/>
            <person name="Melchiorsen J."/>
            <person name="Gram L."/>
        </authorList>
    </citation>
    <scope>NUCLEOTIDE SEQUENCE [LARGE SCALE GENOMIC DNA]</scope>
    <source>
        <strain evidence="1 2">S4054</strain>
    </source>
</reference>
<protein>
    <submittedName>
        <fullName evidence="1">Uncharacterized protein</fullName>
    </submittedName>
</protein>
<gene>
    <name evidence="1" type="ORF">N479_18995</name>
</gene>
<evidence type="ECO:0000313" key="1">
    <source>
        <dbReference type="EMBL" id="KKE82328.1"/>
    </source>
</evidence>
<comment type="caution">
    <text evidence="1">The sequence shown here is derived from an EMBL/GenBank/DDBJ whole genome shotgun (WGS) entry which is preliminary data.</text>
</comment>
<dbReference type="PATRIC" id="fig|1129367.4.peg.3859"/>
<name>A0A0F6A887_9GAMM</name>
<dbReference type="Proteomes" id="UP000033434">
    <property type="component" value="Unassembled WGS sequence"/>
</dbReference>
<sequence>MKEIEKDLLAYVFGGGPANGGGEYPVRAE</sequence>
<dbReference type="EMBL" id="AUXW01000166">
    <property type="protein sequence ID" value="KKE82328.1"/>
    <property type="molecule type" value="Genomic_DNA"/>
</dbReference>
<organism evidence="1 2">
    <name type="scientific">Pseudoalteromonas luteoviolacea S4054</name>
    <dbReference type="NCBI Taxonomy" id="1129367"/>
    <lineage>
        <taxon>Bacteria</taxon>
        <taxon>Pseudomonadati</taxon>
        <taxon>Pseudomonadota</taxon>
        <taxon>Gammaproteobacteria</taxon>
        <taxon>Alteromonadales</taxon>
        <taxon>Pseudoalteromonadaceae</taxon>
        <taxon>Pseudoalteromonas</taxon>
    </lineage>
</organism>
<proteinExistence type="predicted"/>